<comment type="caution">
    <text evidence="1">The sequence shown here is derived from an EMBL/GenBank/DDBJ whole genome shotgun (WGS) entry which is preliminary data.</text>
</comment>
<protein>
    <submittedName>
        <fullName evidence="1">Uncharacterized protein</fullName>
    </submittedName>
</protein>
<sequence>MDRFATAYTTTHDEFHNLPARARTKLHYERRRTALTETLTRLRTQYSSFFGDDTALRQATSMAKRIHRKKLYRRNIKHHRQVHRRASIRMKLDHICHKLKLLQQLKASRGSTKGNEDDDGVTRDVTAFLTNKAVQKTATSTLELPQHLEATTRLHPLLDQDMTMESLVAVRFRVLVNNPVSHMLPLDERGTRT</sequence>
<accession>A0A3R6WDQ7</accession>
<dbReference type="Proteomes" id="UP000283543">
    <property type="component" value="Unassembled WGS sequence"/>
</dbReference>
<dbReference type="EMBL" id="QUTB01001966">
    <property type="protein sequence ID" value="RHY74330.1"/>
    <property type="molecule type" value="Genomic_DNA"/>
</dbReference>
<organism evidence="1 2">
    <name type="scientific">Aphanomyces astaci</name>
    <name type="common">Crayfish plague agent</name>
    <dbReference type="NCBI Taxonomy" id="112090"/>
    <lineage>
        <taxon>Eukaryota</taxon>
        <taxon>Sar</taxon>
        <taxon>Stramenopiles</taxon>
        <taxon>Oomycota</taxon>
        <taxon>Saprolegniomycetes</taxon>
        <taxon>Saprolegniales</taxon>
        <taxon>Verrucalvaceae</taxon>
        <taxon>Aphanomyces</taxon>
    </lineage>
</organism>
<dbReference type="AlphaFoldDB" id="A0A3R6WDQ7"/>
<name>A0A3R6WDQ7_APHAT</name>
<evidence type="ECO:0000313" key="1">
    <source>
        <dbReference type="EMBL" id="RHY74330.1"/>
    </source>
</evidence>
<proteinExistence type="predicted"/>
<gene>
    <name evidence="1" type="ORF">DYB34_014067</name>
</gene>
<reference evidence="1 2" key="1">
    <citation type="submission" date="2018-08" db="EMBL/GenBank/DDBJ databases">
        <title>Aphanomyces genome sequencing and annotation.</title>
        <authorList>
            <person name="Minardi D."/>
            <person name="Oidtmann B."/>
            <person name="Van Der Giezen M."/>
            <person name="Studholme D.J."/>
        </authorList>
    </citation>
    <scope>NUCLEOTIDE SEQUENCE [LARGE SCALE GENOMIC DNA]</scope>
    <source>
        <strain evidence="1 2">Si</strain>
    </source>
</reference>
<evidence type="ECO:0000313" key="2">
    <source>
        <dbReference type="Proteomes" id="UP000283543"/>
    </source>
</evidence>
<dbReference type="VEuPathDB" id="FungiDB:H257_16894"/>